<feature type="compositionally biased region" description="Polar residues" evidence="1">
    <location>
        <begin position="680"/>
        <end position="689"/>
    </location>
</feature>
<feature type="region of interest" description="Disordered" evidence="1">
    <location>
        <begin position="587"/>
        <end position="619"/>
    </location>
</feature>
<gene>
    <name evidence="3" type="ORF">H0H81_005896</name>
</gene>
<proteinExistence type="predicted"/>
<keyword evidence="4" id="KW-1185">Reference proteome</keyword>
<feature type="transmembrane region" description="Helical" evidence="2">
    <location>
        <begin position="425"/>
        <end position="444"/>
    </location>
</feature>
<evidence type="ECO:0000313" key="3">
    <source>
        <dbReference type="EMBL" id="KAG5639713.1"/>
    </source>
</evidence>
<feature type="transmembrane region" description="Helical" evidence="2">
    <location>
        <begin position="6"/>
        <end position="27"/>
    </location>
</feature>
<feature type="compositionally biased region" description="Polar residues" evidence="1">
    <location>
        <begin position="1098"/>
        <end position="1112"/>
    </location>
</feature>
<feature type="transmembrane region" description="Helical" evidence="2">
    <location>
        <begin position="167"/>
        <end position="192"/>
    </location>
</feature>
<feature type="compositionally biased region" description="Polar residues" evidence="1">
    <location>
        <begin position="956"/>
        <end position="971"/>
    </location>
</feature>
<feature type="region of interest" description="Disordered" evidence="1">
    <location>
        <begin position="648"/>
        <end position="709"/>
    </location>
</feature>
<keyword evidence="2" id="KW-0812">Transmembrane</keyword>
<keyword evidence="2" id="KW-0472">Membrane</keyword>
<feature type="compositionally biased region" description="Polar residues" evidence="1">
    <location>
        <begin position="1065"/>
        <end position="1076"/>
    </location>
</feature>
<reference evidence="3" key="1">
    <citation type="submission" date="2021-02" db="EMBL/GenBank/DDBJ databases">
        <authorList>
            <person name="Nieuwenhuis M."/>
            <person name="Van De Peppel L.J.J."/>
        </authorList>
    </citation>
    <scope>NUCLEOTIDE SEQUENCE</scope>
    <source>
        <strain evidence="3">D49</strain>
    </source>
</reference>
<feature type="compositionally biased region" description="Polar residues" evidence="1">
    <location>
        <begin position="1038"/>
        <end position="1051"/>
    </location>
</feature>
<feature type="compositionally biased region" description="Pro residues" evidence="1">
    <location>
        <begin position="698"/>
        <end position="709"/>
    </location>
</feature>
<comment type="caution">
    <text evidence="3">The sequence shown here is derived from an EMBL/GenBank/DDBJ whole genome shotgun (WGS) entry which is preliminary data.</text>
</comment>
<feature type="region of interest" description="Disordered" evidence="1">
    <location>
        <begin position="1034"/>
        <end position="1115"/>
    </location>
</feature>
<feature type="transmembrane region" description="Helical" evidence="2">
    <location>
        <begin position="134"/>
        <end position="155"/>
    </location>
</feature>
<dbReference type="AlphaFoldDB" id="A0A9P7FX24"/>
<feature type="compositionally biased region" description="Polar residues" evidence="1">
    <location>
        <begin position="254"/>
        <end position="275"/>
    </location>
</feature>
<name>A0A9P7FX24_9AGAR</name>
<feature type="compositionally biased region" description="Basic and acidic residues" evidence="1">
    <location>
        <begin position="313"/>
        <end position="330"/>
    </location>
</feature>
<dbReference type="OrthoDB" id="2529242at2759"/>
<organism evidence="3 4">
    <name type="scientific">Sphagnurus paluster</name>
    <dbReference type="NCBI Taxonomy" id="117069"/>
    <lineage>
        <taxon>Eukaryota</taxon>
        <taxon>Fungi</taxon>
        <taxon>Dikarya</taxon>
        <taxon>Basidiomycota</taxon>
        <taxon>Agaricomycotina</taxon>
        <taxon>Agaricomycetes</taxon>
        <taxon>Agaricomycetidae</taxon>
        <taxon>Agaricales</taxon>
        <taxon>Tricholomatineae</taxon>
        <taxon>Lyophyllaceae</taxon>
        <taxon>Sphagnurus</taxon>
    </lineage>
</organism>
<keyword evidence="2" id="KW-1133">Transmembrane helix</keyword>
<feature type="compositionally biased region" description="Low complexity" evidence="1">
    <location>
        <begin position="658"/>
        <end position="670"/>
    </location>
</feature>
<dbReference type="Proteomes" id="UP000717328">
    <property type="component" value="Unassembled WGS sequence"/>
</dbReference>
<feature type="transmembrane region" description="Helical" evidence="2">
    <location>
        <begin position="98"/>
        <end position="122"/>
    </location>
</feature>
<dbReference type="EMBL" id="JABCKI010005715">
    <property type="protein sequence ID" value="KAG5639713.1"/>
    <property type="molecule type" value="Genomic_DNA"/>
</dbReference>
<feature type="transmembrane region" description="Helical" evidence="2">
    <location>
        <begin position="456"/>
        <end position="477"/>
    </location>
</feature>
<feature type="region of interest" description="Disordered" evidence="1">
    <location>
        <begin position="254"/>
        <end position="330"/>
    </location>
</feature>
<evidence type="ECO:0000313" key="4">
    <source>
        <dbReference type="Proteomes" id="UP000717328"/>
    </source>
</evidence>
<feature type="compositionally biased region" description="Low complexity" evidence="1">
    <location>
        <begin position="998"/>
        <end position="1016"/>
    </location>
</feature>
<feature type="compositionally biased region" description="Polar residues" evidence="1">
    <location>
        <begin position="589"/>
        <end position="602"/>
    </location>
</feature>
<evidence type="ECO:0000256" key="1">
    <source>
        <dbReference type="SAM" id="MobiDB-lite"/>
    </source>
</evidence>
<accession>A0A9P7FX24</accession>
<feature type="region of interest" description="Disordered" evidence="1">
    <location>
        <begin position="953"/>
        <end position="1022"/>
    </location>
</feature>
<protein>
    <submittedName>
        <fullName evidence="3">Uncharacterized protein</fullName>
    </submittedName>
</protein>
<feature type="region of interest" description="Disordered" evidence="1">
    <location>
        <begin position="795"/>
        <end position="826"/>
    </location>
</feature>
<evidence type="ECO:0000256" key="2">
    <source>
        <dbReference type="SAM" id="Phobius"/>
    </source>
</evidence>
<reference evidence="3" key="2">
    <citation type="submission" date="2021-10" db="EMBL/GenBank/DDBJ databases">
        <title>Phylogenomics reveals ancestral predisposition of the termite-cultivated fungus Termitomyces towards a domesticated lifestyle.</title>
        <authorList>
            <person name="Auxier B."/>
            <person name="Grum-Grzhimaylo A."/>
            <person name="Cardenas M.E."/>
            <person name="Lodge J.D."/>
            <person name="Laessoe T."/>
            <person name="Pedersen O."/>
            <person name="Smith M.E."/>
            <person name="Kuyper T.W."/>
            <person name="Franco-Molano E.A."/>
            <person name="Baroni T.J."/>
            <person name="Aanen D.K."/>
        </authorList>
    </citation>
    <scope>NUCLEOTIDE SEQUENCE</scope>
    <source>
        <strain evidence="3">D49</strain>
    </source>
</reference>
<sequence length="1161" mass="124676">MIPLIPALALAFFSFICSAFVILRIVIPILPPHPLSRRVSPAEFGLPKFRSLSPADKSHIWLAALDLLALSIFVWQTVSESIGGPSDYATASHPASAVRMWFIMTIRQSCLLIVASITLLHVRTGRSVSFGTKHWMLWAPTLLLAITSTAVAGVIAETGVHTLFIGLIGYTSGIAILSSVAFACLVGTLVIIKRNLASLNDDSEPWPPVRVMEDKPRPSFATEEIDAIRDGASWITSNASSRQESISGWSFSTHQTLQASSQHGHGSGRPQNASHPSVPAKSSYWFNPSTPTVNDVPPVPPLPAPYGTLNDPDPFRRESPSPVPDHPRMRLDSQTSWLTSTNGSQSTISAWSFPASAREGTIRSASTIDLHTPLTAVSRPVTPQLAHAQVLGGYGFAPGSLEAEKGLAALAAPAGTNIDISMFRLLGWLIIIWVPIVLSLPYLVSVSQQTPASNVFSILFVLSITMSSPLLAITILLRSPLPIPSGLFDVRPDPPANVIRGPSPVGSDAPFKWSHDYKRSTSASVTVVEGRRSGDVWLANGDAVDGKSKMSRAVGMLQPMPKLSVLPPEEDANDFLPPVPIRNNDESLPISTIQNTPETSAQFGRLRKDSKTSSHLSGGDESLAFASRIMIAQRHYSTLAQTVIVPGSSPDKQEFTETKGTTSGATTGNTARHSAHLRTRSISTISGPETPTTGSFNPSPPPSFPLPPTPPNVRAARLASLAHKKSFSSGFSFGPVDDMNEIDALTAGVLPLLVPGINMDGMKIKDDDYSPPGTWSKSKSKKLAKALAMNEFGGDLSSPMIHSTPARKKETRARRTSTHKRNHFSLPSLGLGKDGVHSLSNWGVEIRGALENKVHQYAAVPSNVEFGRRNTVFGGDTVPNTIANLHTVQEHDEAPVTSKGANLTRSISTRNLGLRVEVPHGVDTARSSLASLAQPFSAASTVTLFEEFAAGLESDPQAQSTPHHTISSKAVSRQAAPPMPKQNRRSSIVYIKSEDYATPTTNPTTEPSTTSSTMSTLAQWSSRAVRPLIPKASKLQRKMSNADSALSNAKSGSPRGNLRPLSLLQDRNTNTASPVSSEIRPLTLEKRQKSKGAAPVQDENSIPDSTLASSRGKNLKPLKLARSDTSKIRGMLRKDEVLPNVVVRPPSTTEHNGFVYSFDRD</sequence>
<feature type="compositionally biased region" description="Basic residues" evidence="1">
    <location>
        <begin position="805"/>
        <end position="823"/>
    </location>
</feature>